<evidence type="ECO:0000313" key="3">
    <source>
        <dbReference type="EMBL" id="MDU0344786.1"/>
    </source>
</evidence>
<comment type="caution">
    <text evidence="3">The sequence shown here is derived from an EMBL/GenBank/DDBJ whole genome shotgun (WGS) entry which is preliminary data.</text>
</comment>
<evidence type="ECO:0000256" key="1">
    <source>
        <dbReference type="SAM" id="MobiDB-lite"/>
    </source>
</evidence>
<dbReference type="RefSeq" id="WP_316003498.1">
    <property type="nucleotide sequence ID" value="NZ_JAWDIT010000001.1"/>
</dbReference>
<keyword evidence="2" id="KW-0472">Membrane</keyword>
<feature type="transmembrane region" description="Helical" evidence="2">
    <location>
        <begin position="292"/>
        <end position="314"/>
    </location>
</feature>
<dbReference type="Proteomes" id="UP001261125">
    <property type="component" value="Unassembled WGS sequence"/>
</dbReference>
<feature type="compositionally biased region" description="Basic and acidic residues" evidence="1">
    <location>
        <begin position="143"/>
        <end position="166"/>
    </location>
</feature>
<feature type="compositionally biased region" description="Basic and acidic residues" evidence="1">
    <location>
        <begin position="48"/>
        <end position="58"/>
    </location>
</feature>
<feature type="compositionally biased region" description="Basic and acidic residues" evidence="1">
    <location>
        <begin position="81"/>
        <end position="94"/>
    </location>
</feature>
<feature type="region of interest" description="Disordered" evidence="1">
    <location>
        <begin position="45"/>
        <end position="239"/>
    </location>
</feature>
<evidence type="ECO:0000313" key="4">
    <source>
        <dbReference type="Proteomes" id="UP001261125"/>
    </source>
</evidence>
<gene>
    <name evidence="3" type="ORF">RWH44_03610</name>
</gene>
<name>A0ABU3SJJ5_9MICO</name>
<keyword evidence="2" id="KW-0812">Transmembrane</keyword>
<proteinExistence type="predicted"/>
<accession>A0ABU3SJJ5</accession>
<keyword evidence="2" id="KW-1133">Transmembrane helix</keyword>
<evidence type="ECO:0000256" key="2">
    <source>
        <dbReference type="SAM" id="Phobius"/>
    </source>
</evidence>
<keyword evidence="4" id="KW-1185">Reference proteome</keyword>
<reference evidence="3 4" key="1">
    <citation type="submission" date="2023-09" db="EMBL/GenBank/DDBJ databases">
        <title>Microbacterium fusihabitans sp. nov., Microbacterium phycihabitans sp. nov., and Microbacterium cervinum sp. nov., isolated from dried seaweeds of beach.</title>
        <authorList>
            <person name="Lee S.D."/>
        </authorList>
    </citation>
    <scope>NUCLEOTIDE SEQUENCE [LARGE SCALE GENOMIC DNA]</scope>
    <source>
        <strain evidence="3 4">KSW2-29</strain>
    </source>
</reference>
<dbReference type="EMBL" id="JAWDIT010000001">
    <property type="protein sequence ID" value="MDU0344786.1"/>
    <property type="molecule type" value="Genomic_DNA"/>
</dbReference>
<sequence>MSGPFDRPDDPDEVTLWAGRLRAWPANPPAPADDDATASTVADDLDDATVRSDAREPDDATVIARRADAVEEPDDATVIVRRVDAVEAPDDRTMTARGADLEAPPPDDATVVSVPPRSGDGSDAAASTVQRRPSGPASPIDDETVRRAPLNDETVRRAPVDDRTSVRAEALPDDTAPGRRATRSPAPVIGEPADDSTQPRRSPRGADDTHAGSRRARRAEAATDASPNRRSPDAGAAVREARVPAALQREAYDPRVDAPIRVERSVVPARPEPGRDPALVRPRTARRGAWRALLIGAAVVLLLAAAAAAAVLMLG</sequence>
<protein>
    <submittedName>
        <fullName evidence="3">Uncharacterized protein</fullName>
    </submittedName>
</protein>
<organism evidence="3 4">
    <name type="scientific">Microbacterium phycohabitans</name>
    <dbReference type="NCBI Taxonomy" id="3075993"/>
    <lineage>
        <taxon>Bacteria</taxon>
        <taxon>Bacillati</taxon>
        <taxon>Actinomycetota</taxon>
        <taxon>Actinomycetes</taxon>
        <taxon>Micrococcales</taxon>
        <taxon>Microbacteriaceae</taxon>
        <taxon>Microbacterium</taxon>
    </lineage>
</organism>